<dbReference type="InterPro" id="IPR050155">
    <property type="entry name" value="HAD-like_hydrolase_sf"/>
</dbReference>
<dbReference type="SUPFAM" id="SSF56784">
    <property type="entry name" value="HAD-like"/>
    <property type="match status" value="1"/>
</dbReference>
<evidence type="ECO:0000256" key="1">
    <source>
        <dbReference type="ARBA" id="ARBA00000830"/>
    </source>
</evidence>
<sequence>MQIPADILVFDMDGVLLQSNRLKHDAMLGLFHMNTAQRLEVERYNLGAGGIPRRQKFEHIWRQILGRSYSPAVEATLSDAYAQALEHRLLSVPQVEGVQAFIESCGRPCYVCTAAPEAEAREVLSRRGLASLFAGIYGSASTKQMALDAIASISRHAVDRVLFFGDSRADWLAARAAGCLFVGVTREKNDFVGEELPVIRDFQDAVRLHQAFAVAALKSTPCIPQTPGDVDAGAA</sequence>
<evidence type="ECO:0000313" key="6">
    <source>
        <dbReference type="Proteomes" id="UP001379945"/>
    </source>
</evidence>
<protein>
    <recommendedName>
        <fullName evidence="4">phosphoglycolate phosphatase</fullName>
        <ecNumber evidence="4">3.1.3.18</ecNumber>
    </recommendedName>
</protein>
<dbReference type="EMBL" id="JBBUTI010000010">
    <property type="protein sequence ID" value="MEK8047598.1"/>
    <property type="molecule type" value="Genomic_DNA"/>
</dbReference>
<accession>A0ABU9C764</accession>
<organism evidence="5 6">
    <name type="scientific">Ideonella margarita</name>
    <dbReference type="NCBI Taxonomy" id="2984191"/>
    <lineage>
        <taxon>Bacteria</taxon>
        <taxon>Pseudomonadati</taxon>
        <taxon>Pseudomonadota</taxon>
        <taxon>Betaproteobacteria</taxon>
        <taxon>Burkholderiales</taxon>
        <taxon>Sphaerotilaceae</taxon>
        <taxon>Ideonella</taxon>
    </lineage>
</organism>
<dbReference type="RefSeq" id="WP_341399906.1">
    <property type="nucleotide sequence ID" value="NZ_JBBUTI010000010.1"/>
</dbReference>
<gene>
    <name evidence="5" type="ORF">AACH00_14650</name>
</gene>
<comment type="similarity">
    <text evidence="3">Belongs to the HAD-like hydrolase superfamily. CbbY/CbbZ/Gph/YieH family.</text>
</comment>
<dbReference type="PANTHER" id="PTHR43434:SF1">
    <property type="entry name" value="PHOSPHOGLYCOLATE PHOSPHATASE"/>
    <property type="match status" value="1"/>
</dbReference>
<evidence type="ECO:0000256" key="3">
    <source>
        <dbReference type="ARBA" id="ARBA00006171"/>
    </source>
</evidence>
<evidence type="ECO:0000256" key="4">
    <source>
        <dbReference type="ARBA" id="ARBA00013078"/>
    </source>
</evidence>
<evidence type="ECO:0000256" key="2">
    <source>
        <dbReference type="ARBA" id="ARBA00004818"/>
    </source>
</evidence>
<proteinExistence type="inferred from homology"/>
<keyword evidence="6" id="KW-1185">Reference proteome</keyword>
<dbReference type="EC" id="3.1.3.18" evidence="4"/>
<dbReference type="SFLD" id="SFLDS00003">
    <property type="entry name" value="Haloacid_Dehalogenase"/>
    <property type="match status" value="1"/>
</dbReference>
<dbReference type="Pfam" id="PF13419">
    <property type="entry name" value="HAD_2"/>
    <property type="match status" value="1"/>
</dbReference>
<dbReference type="Gene3D" id="1.10.150.240">
    <property type="entry name" value="Putative phosphatase, domain 2"/>
    <property type="match status" value="1"/>
</dbReference>
<comment type="catalytic activity">
    <reaction evidence="1">
        <text>2-phosphoglycolate + H2O = glycolate + phosphate</text>
        <dbReference type="Rhea" id="RHEA:14369"/>
        <dbReference type="ChEBI" id="CHEBI:15377"/>
        <dbReference type="ChEBI" id="CHEBI:29805"/>
        <dbReference type="ChEBI" id="CHEBI:43474"/>
        <dbReference type="ChEBI" id="CHEBI:58033"/>
        <dbReference type="EC" id="3.1.3.18"/>
    </reaction>
</comment>
<dbReference type="InterPro" id="IPR036412">
    <property type="entry name" value="HAD-like_sf"/>
</dbReference>
<name>A0ABU9C764_9BURK</name>
<reference evidence="5 6" key="1">
    <citation type="submission" date="2024-04" db="EMBL/GenBank/DDBJ databases">
        <title>Novel species of the genus Ideonella isolated from streams.</title>
        <authorList>
            <person name="Lu H."/>
        </authorList>
    </citation>
    <scope>NUCLEOTIDE SEQUENCE [LARGE SCALE GENOMIC DNA]</scope>
    <source>
        <strain evidence="5 6">LYT19W</strain>
    </source>
</reference>
<dbReference type="Proteomes" id="UP001379945">
    <property type="component" value="Unassembled WGS sequence"/>
</dbReference>
<dbReference type="PANTHER" id="PTHR43434">
    <property type="entry name" value="PHOSPHOGLYCOLATE PHOSPHATASE"/>
    <property type="match status" value="1"/>
</dbReference>
<dbReference type="InterPro" id="IPR023214">
    <property type="entry name" value="HAD_sf"/>
</dbReference>
<dbReference type="SFLD" id="SFLDG01129">
    <property type="entry name" value="C1.5:_HAD__Beta-PGM__Phosphata"/>
    <property type="match status" value="1"/>
</dbReference>
<comment type="pathway">
    <text evidence="2">Organic acid metabolism; glycolate biosynthesis; glycolate from 2-phosphoglycolate: step 1/1.</text>
</comment>
<dbReference type="InterPro" id="IPR023198">
    <property type="entry name" value="PGP-like_dom2"/>
</dbReference>
<dbReference type="Gene3D" id="3.40.50.1000">
    <property type="entry name" value="HAD superfamily/HAD-like"/>
    <property type="match status" value="1"/>
</dbReference>
<dbReference type="InterPro" id="IPR041492">
    <property type="entry name" value="HAD_2"/>
</dbReference>
<evidence type="ECO:0000313" key="5">
    <source>
        <dbReference type="EMBL" id="MEK8047598.1"/>
    </source>
</evidence>
<comment type="caution">
    <text evidence="5">The sequence shown here is derived from an EMBL/GenBank/DDBJ whole genome shotgun (WGS) entry which is preliminary data.</text>
</comment>